<reference evidence="1 2" key="2">
    <citation type="journal article" date="2022" name="Mol. Ecol. Resour.">
        <title>The genomes of chicory, endive, great burdock and yacon provide insights into Asteraceae paleo-polyploidization history and plant inulin production.</title>
        <authorList>
            <person name="Fan W."/>
            <person name="Wang S."/>
            <person name="Wang H."/>
            <person name="Wang A."/>
            <person name="Jiang F."/>
            <person name="Liu H."/>
            <person name="Zhao H."/>
            <person name="Xu D."/>
            <person name="Zhang Y."/>
        </authorList>
    </citation>
    <scope>NUCLEOTIDE SEQUENCE [LARGE SCALE GENOMIC DNA]</scope>
    <source>
        <strain evidence="2">cv. Niubang</strain>
    </source>
</reference>
<dbReference type="Proteomes" id="UP001055879">
    <property type="component" value="Linkage Group LG04"/>
</dbReference>
<keyword evidence="2" id="KW-1185">Reference proteome</keyword>
<dbReference type="EMBL" id="CM042050">
    <property type="protein sequence ID" value="KAI3735809.1"/>
    <property type="molecule type" value="Genomic_DNA"/>
</dbReference>
<accession>A0ACB9CNA8</accession>
<organism evidence="1 2">
    <name type="scientific">Arctium lappa</name>
    <name type="common">Greater burdock</name>
    <name type="synonym">Lappa major</name>
    <dbReference type="NCBI Taxonomy" id="4217"/>
    <lineage>
        <taxon>Eukaryota</taxon>
        <taxon>Viridiplantae</taxon>
        <taxon>Streptophyta</taxon>
        <taxon>Embryophyta</taxon>
        <taxon>Tracheophyta</taxon>
        <taxon>Spermatophyta</taxon>
        <taxon>Magnoliopsida</taxon>
        <taxon>eudicotyledons</taxon>
        <taxon>Gunneridae</taxon>
        <taxon>Pentapetalae</taxon>
        <taxon>asterids</taxon>
        <taxon>campanulids</taxon>
        <taxon>Asterales</taxon>
        <taxon>Asteraceae</taxon>
        <taxon>Carduoideae</taxon>
        <taxon>Cardueae</taxon>
        <taxon>Arctiinae</taxon>
        <taxon>Arctium</taxon>
    </lineage>
</organism>
<comment type="caution">
    <text evidence="1">The sequence shown here is derived from an EMBL/GenBank/DDBJ whole genome shotgun (WGS) entry which is preliminary data.</text>
</comment>
<proteinExistence type="predicted"/>
<protein>
    <submittedName>
        <fullName evidence="1">Uncharacterized protein</fullName>
    </submittedName>
</protein>
<name>A0ACB9CNA8_ARCLA</name>
<sequence length="240" mass="26207">MENPDLEHVPPDLCEKFLENQKLVSAPIVVDFDVQIGDGVSNEGIDPPGKTNRLKIKEESSIKEFLMSSLGFNITSLISNSIRKRIPKRLLKKKGSITGGKGITVVSDLVNSTLANKIDRSADFHEVERIMEVETGNNPSEDGFSDKGNGYGNMEGRGFGTGGEGEHFFSFGSDTGDIKEKRVVDSIKYKNPEVIMTESVEVSSGKGTGAVKQPVNVWSSEGITLAYKIKGKTDSKFFLR</sequence>
<reference evidence="2" key="1">
    <citation type="journal article" date="2022" name="Mol. Ecol. Resour.">
        <title>The genomes of chicory, endive, great burdock and yacon provide insights into Asteraceae palaeo-polyploidization history and plant inulin production.</title>
        <authorList>
            <person name="Fan W."/>
            <person name="Wang S."/>
            <person name="Wang H."/>
            <person name="Wang A."/>
            <person name="Jiang F."/>
            <person name="Liu H."/>
            <person name="Zhao H."/>
            <person name="Xu D."/>
            <person name="Zhang Y."/>
        </authorList>
    </citation>
    <scope>NUCLEOTIDE SEQUENCE [LARGE SCALE GENOMIC DNA]</scope>
    <source>
        <strain evidence="2">cv. Niubang</strain>
    </source>
</reference>
<evidence type="ECO:0000313" key="2">
    <source>
        <dbReference type="Proteomes" id="UP001055879"/>
    </source>
</evidence>
<gene>
    <name evidence="1" type="ORF">L6452_15326</name>
</gene>
<evidence type="ECO:0000313" key="1">
    <source>
        <dbReference type="EMBL" id="KAI3735809.1"/>
    </source>
</evidence>